<dbReference type="Gene3D" id="3.40.1550.10">
    <property type="entry name" value="CheC-like"/>
    <property type="match status" value="1"/>
</dbReference>
<evidence type="ECO:0000313" key="4">
    <source>
        <dbReference type="Proteomes" id="UP000202440"/>
    </source>
</evidence>
<dbReference type="CDD" id="cd17906">
    <property type="entry name" value="CheX"/>
    <property type="match status" value="1"/>
</dbReference>
<keyword evidence="4" id="KW-1185">Reference proteome</keyword>
<dbReference type="InterPro" id="IPR028976">
    <property type="entry name" value="CheC-like_sf"/>
</dbReference>
<dbReference type="AlphaFoldDB" id="A0A222FNL7"/>
<dbReference type="EMBL" id="CP022530">
    <property type="protein sequence ID" value="ASP40114.1"/>
    <property type="molecule type" value="Genomic_DNA"/>
</dbReference>
<name>A0A222FNL7_9GAMM</name>
<dbReference type="RefSeq" id="WP_094061287.1">
    <property type="nucleotide sequence ID" value="NZ_CP022530.1"/>
</dbReference>
<keyword evidence="1" id="KW-0145">Chemotaxis</keyword>
<dbReference type="KEGG" id="bsan:CHH28_16170"/>
<dbReference type="SUPFAM" id="SSF103039">
    <property type="entry name" value="CheC-like"/>
    <property type="match status" value="1"/>
</dbReference>
<proteinExistence type="predicted"/>
<protein>
    <submittedName>
        <fullName evidence="3">Chemotaxis protein CheX</fullName>
    </submittedName>
</protein>
<gene>
    <name evidence="3" type="ORF">CHH28_16170</name>
</gene>
<sequence length="162" mass="17369">MKADYINPFIETIQHILTTMASMTCGHGKPFLKDDSCPLGDVTGLIAMNGDSVEGSLAISFSASAIQGITSAMLGETVEELDDSCTSLTGELTNMLSGGARKLLWERGYSFEMATPRLLQGDAQINHYASAQVIVIPFDSKHGDFFIEVALQPKLQTAALHA</sequence>
<reference evidence="3 4" key="1">
    <citation type="submission" date="2017-07" db="EMBL/GenBank/DDBJ databases">
        <title>Annotated genome sequence of Bacterioplanes sanyensis isolated from Red Sea.</title>
        <authorList>
            <person name="Rehman Z.U."/>
        </authorList>
    </citation>
    <scope>NUCLEOTIDE SEQUENCE [LARGE SCALE GENOMIC DNA]</scope>
    <source>
        <strain evidence="3 4">NV9</strain>
    </source>
</reference>
<evidence type="ECO:0000259" key="2">
    <source>
        <dbReference type="Pfam" id="PF13690"/>
    </source>
</evidence>
<accession>A0A222FNL7</accession>
<feature type="domain" description="Chemotaxis phosphatase CheX-like" evidence="2">
    <location>
        <begin position="42"/>
        <end position="138"/>
    </location>
</feature>
<dbReference type="PANTHER" id="PTHR39452:SF1">
    <property type="entry name" value="CHEY-P PHOSPHATASE CHEX"/>
    <property type="match status" value="1"/>
</dbReference>
<dbReference type="GO" id="GO:0006935">
    <property type="term" value="P:chemotaxis"/>
    <property type="evidence" value="ECO:0007669"/>
    <property type="project" value="UniProtKB-KW"/>
</dbReference>
<dbReference type="OrthoDB" id="9788100at2"/>
<dbReference type="PANTHER" id="PTHR39452">
    <property type="entry name" value="CHEY-P PHOSPHATASE CHEX"/>
    <property type="match status" value="1"/>
</dbReference>
<dbReference type="InterPro" id="IPR038756">
    <property type="entry name" value="CheX-like"/>
</dbReference>
<dbReference type="Proteomes" id="UP000202440">
    <property type="component" value="Chromosome"/>
</dbReference>
<evidence type="ECO:0000313" key="3">
    <source>
        <dbReference type="EMBL" id="ASP40114.1"/>
    </source>
</evidence>
<evidence type="ECO:0000256" key="1">
    <source>
        <dbReference type="ARBA" id="ARBA00022500"/>
    </source>
</evidence>
<organism evidence="3 4">
    <name type="scientific">Bacterioplanes sanyensis</name>
    <dbReference type="NCBI Taxonomy" id="1249553"/>
    <lineage>
        <taxon>Bacteria</taxon>
        <taxon>Pseudomonadati</taxon>
        <taxon>Pseudomonadota</taxon>
        <taxon>Gammaproteobacteria</taxon>
        <taxon>Oceanospirillales</taxon>
        <taxon>Oceanospirillaceae</taxon>
        <taxon>Bacterioplanes</taxon>
    </lineage>
</organism>
<dbReference type="InterPro" id="IPR028051">
    <property type="entry name" value="CheX-like_dom"/>
</dbReference>
<dbReference type="Pfam" id="PF13690">
    <property type="entry name" value="CheX"/>
    <property type="match status" value="1"/>
</dbReference>